<dbReference type="InterPro" id="IPR019546">
    <property type="entry name" value="TAT_signal_bac_arc"/>
</dbReference>
<proteinExistence type="predicted"/>
<protein>
    <submittedName>
        <fullName evidence="1">Twin-arginine translocation signal domain-containing protein</fullName>
    </submittedName>
</protein>
<name>A0A967EY16_9PROT</name>
<dbReference type="AlphaFoldDB" id="A0A967EY16"/>
<dbReference type="PIRSF" id="PIRSF036704">
    <property type="entry name" value="UCP036704"/>
    <property type="match status" value="1"/>
</dbReference>
<gene>
    <name evidence="1" type="ORF">HBA54_13010</name>
</gene>
<comment type="caution">
    <text evidence="1">The sequence shown here is derived from an EMBL/GenBank/DDBJ whole genome shotgun (WGS) entry which is preliminary data.</text>
</comment>
<evidence type="ECO:0000313" key="1">
    <source>
        <dbReference type="EMBL" id="NIA69514.1"/>
    </source>
</evidence>
<dbReference type="PROSITE" id="PS51318">
    <property type="entry name" value="TAT"/>
    <property type="match status" value="1"/>
</dbReference>
<dbReference type="RefSeq" id="WP_167225203.1">
    <property type="nucleotide sequence ID" value="NZ_JAAQPH010000009.1"/>
</dbReference>
<dbReference type="EMBL" id="JAAQPH010000009">
    <property type="protein sequence ID" value="NIA69514.1"/>
    <property type="molecule type" value="Genomic_DNA"/>
</dbReference>
<dbReference type="InterPro" id="IPR014177">
    <property type="entry name" value="Formate_DH_TAT-contain"/>
</dbReference>
<sequence length="64" mass="6849">MSKKEEIDVGRRDFFKKAGLGAGAATIAVTASQAGAVEAVAPQKKSAGYSETDHVRKFYDLARF</sequence>
<reference evidence="1" key="1">
    <citation type="submission" date="2020-03" db="EMBL/GenBank/DDBJ databases">
        <title>Genome of Pelagibius litoralis DSM 21314T.</title>
        <authorList>
            <person name="Wang G."/>
        </authorList>
    </citation>
    <scope>NUCLEOTIDE SEQUENCE</scope>
    <source>
        <strain evidence="1">DSM 21314</strain>
    </source>
</reference>
<dbReference type="InterPro" id="IPR006311">
    <property type="entry name" value="TAT_signal"/>
</dbReference>
<dbReference type="NCBIfam" id="TIGR01409">
    <property type="entry name" value="TAT_signal_seq"/>
    <property type="match status" value="1"/>
</dbReference>
<evidence type="ECO:0000313" key="2">
    <source>
        <dbReference type="Proteomes" id="UP000761264"/>
    </source>
</evidence>
<organism evidence="1 2">
    <name type="scientific">Pelagibius litoralis</name>
    <dbReference type="NCBI Taxonomy" id="374515"/>
    <lineage>
        <taxon>Bacteria</taxon>
        <taxon>Pseudomonadati</taxon>
        <taxon>Pseudomonadota</taxon>
        <taxon>Alphaproteobacteria</taxon>
        <taxon>Rhodospirillales</taxon>
        <taxon>Rhodovibrionaceae</taxon>
        <taxon>Pelagibius</taxon>
    </lineage>
</organism>
<dbReference type="Proteomes" id="UP000761264">
    <property type="component" value="Unassembled WGS sequence"/>
</dbReference>
<accession>A0A967EY16</accession>
<dbReference type="NCBIfam" id="TIGR02811">
    <property type="entry name" value="formate_TAT"/>
    <property type="match status" value="1"/>
</dbReference>
<keyword evidence="2" id="KW-1185">Reference proteome</keyword>